<dbReference type="GO" id="GO:0005886">
    <property type="term" value="C:plasma membrane"/>
    <property type="evidence" value="ECO:0007669"/>
    <property type="project" value="UniProtKB-SubCell"/>
</dbReference>
<protein>
    <submittedName>
        <fullName evidence="9">LTA synthase family protein</fullName>
    </submittedName>
</protein>
<evidence type="ECO:0000256" key="7">
    <source>
        <dbReference type="SAM" id="Phobius"/>
    </source>
</evidence>
<keyword evidence="5 7" id="KW-1133">Transmembrane helix</keyword>
<keyword evidence="4 7" id="KW-0812">Transmembrane</keyword>
<dbReference type="InterPro" id="IPR000917">
    <property type="entry name" value="Sulfatase_N"/>
</dbReference>
<comment type="caution">
    <text evidence="9">The sequence shown here is derived from an EMBL/GenBank/DDBJ whole genome shotgun (WGS) entry which is preliminary data.</text>
</comment>
<dbReference type="RefSeq" id="WP_118011151.1">
    <property type="nucleotide sequence ID" value="NZ_QSGD01000014.1"/>
</dbReference>
<dbReference type="PANTHER" id="PTHR47371">
    <property type="entry name" value="LIPOTEICHOIC ACID SYNTHASE"/>
    <property type="match status" value="1"/>
</dbReference>
<dbReference type="SUPFAM" id="SSF53649">
    <property type="entry name" value="Alkaline phosphatase-like"/>
    <property type="match status" value="1"/>
</dbReference>
<keyword evidence="3" id="KW-1003">Cell membrane</keyword>
<sequence length="504" mass="57184">MKKRRMISVLIVILVFIGLLLFQVAKWVPEAFGDIPFEQVLFHIMVPMDGADSAVLDSFVSECLPMPIIVSCILLLLLMISDWKTSVDIKNGELQHKTNCILIVISSICCLIVYVFGITDCIYAVGIDEYWYNVMHPSNIYEKYYVDPSSVNYTFPETKRNLVYIFMESMETTYEDTAHGGYFEESLIPELTELSENNLTFTNGDYSNNGFYAPAMSGWTAAALVGQTSGVPLNTPAGANSYLSDKSFLPGAYTLGDLLEDNGYQNEILLGSDAKFGGREYYFNLHGNYKIVDYDSAVENGWIDKDYYVWWGYEDIKLFEFAKIELTNLAASGQPFNFNMLTADTHFVGGYPCEECEDLYGDQYSNVIRCSSKHVTELVQWIQQQDWYANTTIVLAGDHKSMDNDWFKNIEDSGYDRKVYYTIVNPAISPETQNSRTVSTYDLYPTTVASLGITFDSPQLGLGTNLFTDTPTVVEEIGYKKLNKQTMMHSNYYDKYILYGKSKE</sequence>
<dbReference type="InterPro" id="IPR050448">
    <property type="entry name" value="OpgB/LTA_synthase_biosynth"/>
</dbReference>
<dbReference type="InterPro" id="IPR017850">
    <property type="entry name" value="Alkaline_phosphatase_core_sf"/>
</dbReference>
<dbReference type="EMBL" id="QSGD01000014">
    <property type="protein sequence ID" value="RHB07205.1"/>
    <property type="molecule type" value="Genomic_DNA"/>
</dbReference>
<organism evidence="9 10">
    <name type="scientific">Holdemanella biformis</name>
    <dbReference type="NCBI Taxonomy" id="1735"/>
    <lineage>
        <taxon>Bacteria</taxon>
        <taxon>Bacillati</taxon>
        <taxon>Bacillota</taxon>
        <taxon>Erysipelotrichia</taxon>
        <taxon>Erysipelotrichales</taxon>
        <taxon>Erysipelotrichaceae</taxon>
        <taxon>Holdemanella</taxon>
    </lineage>
</organism>
<feature type="domain" description="Sulfatase N-terminal" evidence="8">
    <location>
        <begin position="160"/>
        <end position="452"/>
    </location>
</feature>
<evidence type="ECO:0000259" key="8">
    <source>
        <dbReference type="Pfam" id="PF00884"/>
    </source>
</evidence>
<keyword evidence="6 7" id="KW-0472">Membrane</keyword>
<comment type="pathway">
    <text evidence="2">Cell wall biogenesis; lipoteichoic acid biosynthesis.</text>
</comment>
<dbReference type="Gene3D" id="3.40.720.10">
    <property type="entry name" value="Alkaline Phosphatase, subunit A"/>
    <property type="match status" value="1"/>
</dbReference>
<dbReference type="PANTHER" id="PTHR47371:SF3">
    <property type="entry name" value="PHOSPHOGLYCEROL TRANSFERASE I"/>
    <property type="match status" value="1"/>
</dbReference>
<comment type="subcellular location">
    <subcellularLocation>
        <location evidence="1">Cell membrane</location>
        <topology evidence="1">Multi-pass membrane protein</topology>
    </subcellularLocation>
</comment>
<reference evidence="9 10" key="1">
    <citation type="submission" date="2018-08" db="EMBL/GenBank/DDBJ databases">
        <title>A genome reference for cultivated species of the human gut microbiota.</title>
        <authorList>
            <person name="Zou Y."/>
            <person name="Xue W."/>
            <person name="Luo G."/>
        </authorList>
    </citation>
    <scope>NUCLEOTIDE SEQUENCE [LARGE SCALE GENOMIC DNA]</scope>
    <source>
        <strain evidence="9 10">AM42-13AC</strain>
    </source>
</reference>
<dbReference type="Pfam" id="PF00884">
    <property type="entry name" value="Sulfatase"/>
    <property type="match status" value="1"/>
</dbReference>
<evidence type="ECO:0000256" key="6">
    <source>
        <dbReference type="ARBA" id="ARBA00023136"/>
    </source>
</evidence>
<dbReference type="AlphaFoldDB" id="A0A413UD61"/>
<evidence type="ECO:0000256" key="3">
    <source>
        <dbReference type="ARBA" id="ARBA00022475"/>
    </source>
</evidence>
<evidence type="ECO:0000256" key="5">
    <source>
        <dbReference type="ARBA" id="ARBA00022989"/>
    </source>
</evidence>
<feature type="transmembrane region" description="Helical" evidence="7">
    <location>
        <begin position="59"/>
        <end position="80"/>
    </location>
</feature>
<evidence type="ECO:0000256" key="4">
    <source>
        <dbReference type="ARBA" id="ARBA00022692"/>
    </source>
</evidence>
<gene>
    <name evidence="9" type="ORF">DW907_05040</name>
</gene>
<evidence type="ECO:0000256" key="1">
    <source>
        <dbReference type="ARBA" id="ARBA00004651"/>
    </source>
</evidence>
<feature type="transmembrane region" description="Helical" evidence="7">
    <location>
        <begin position="100"/>
        <end position="117"/>
    </location>
</feature>
<dbReference type="CDD" id="cd16015">
    <property type="entry name" value="LTA_synthase"/>
    <property type="match status" value="1"/>
</dbReference>
<accession>A0A413UD61</accession>
<dbReference type="Proteomes" id="UP000285288">
    <property type="component" value="Unassembled WGS sequence"/>
</dbReference>
<evidence type="ECO:0000256" key="2">
    <source>
        <dbReference type="ARBA" id="ARBA00004936"/>
    </source>
</evidence>
<evidence type="ECO:0000313" key="9">
    <source>
        <dbReference type="EMBL" id="RHB07205.1"/>
    </source>
</evidence>
<name>A0A413UD61_9FIRM</name>
<proteinExistence type="predicted"/>
<evidence type="ECO:0000313" key="10">
    <source>
        <dbReference type="Proteomes" id="UP000285288"/>
    </source>
</evidence>